<feature type="region of interest" description="Disordered" evidence="1">
    <location>
        <begin position="1"/>
        <end position="47"/>
    </location>
</feature>
<evidence type="ECO:0000313" key="3">
    <source>
        <dbReference type="EMBL" id="GAB36348.1"/>
    </source>
</evidence>
<dbReference type="Gene3D" id="2.60.120.940">
    <property type="entry name" value="EmbC, C-terminal domain, subdomain 2"/>
    <property type="match status" value="1"/>
</dbReference>
<protein>
    <submittedName>
        <fullName evidence="3">Arabinosyltransferase</fullName>
    </submittedName>
</protein>
<dbReference type="InterPro" id="IPR042486">
    <property type="entry name" value="Arabino_trans_C_2"/>
</dbReference>
<organism evidence="3 4">
    <name type="scientific">Gordonia otitidis (strain DSM 44809 / CCUG 52243 / JCM 12355 / NBRC 100426 / IFM 10032)</name>
    <dbReference type="NCBI Taxonomy" id="1108044"/>
    <lineage>
        <taxon>Bacteria</taxon>
        <taxon>Bacillati</taxon>
        <taxon>Actinomycetota</taxon>
        <taxon>Actinomycetes</taxon>
        <taxon>Mycobacteriales</taxon>
        <taxon>Gordoniaceae</taxon>
        <taxon>Gordonia</taxon>
    </lineage>
</organism>
<comment type="caution">
    <text evidence="3">The sequence shown here is derived from an EMBL/GenBank/DDBJ whole genome shotgun (WGS) entry which is preliminary data.</text>
</comment>
<feature type="domain" description="Arabinosyltransferase C-terminal" evidence="2">
    <location>
        <begin position="7"/>
        <end position="302"/>
    </location>
</feature>
<dbReference type="Pfam" id="PF14896">
    <property type="entry name" value="Arabino_trans_C"/>
    <property type="match status" value="1"/>
</dbReference>
<dbReference type="Proteomes" id="UP000005038">
    <property type="component" value="Unassembled WGS sequence"/>
</dbReference>
<sequence>AEIDRTQSDATDQTGSDTSSPSSDTAGGTTSTTGVNGSSVKLPFGLSPQRTPVLGTYGSASGTGNLTSDWYQLPERSADSPLITMSVAGQIEYIDDLAVTRSGQQVRLQFGRVGPDGTVTPAGIMTPMDIGGAPAWRNLRFQLDGAPQGATVVRVLAQDTSTNSDQWLAVTPPRVSKMVTLDDLVGSEAPVMIDWEAALAFPCQRPAQVHNGVLETPEWRISPDREGERVNSQRWMAGTAGGPLGIVENQLRPTVLPSYLRNDWAKDWGMLQRLTPLVPQKPAQLTVTTDVHNGLWSPGQIRAVGF</sequence>
<reference evidence="3" key="1">
    <citation type="submission" date="2012-02" db="EMBL/GenBank/DDBJ databases">
        <title>Whole genome shotgun sequence of Gordonia otitidis NBRC 100426.</title>
        <authorList>
            <person name="Yoshida I."/>
            <person name="Hosoyama A."/>
            <person name="Tsuchikane K."/>
            <person name="Katsumata H."/>
            <person name="Yamazaki S."/>
            <person name="Fujita N."/>
        </authorList>
    </citation>
    <scope>NUCLEOTIDE SEQUENCE [LARGE SCALE GENOMIC DNA]</scope>
    <source>
        <strain evidence="3">NBRC 100426</strain>
    </source>
</reference>
<proteinExistence type="predicted"/>
<dbReference type="InterPro" id="IPR032731">
    <property type="entry name" value="Arabino_trans_C"/>
</dbReference>
<dbReference type="EMBL" id="BAFB01000211">
    <property type="protein sequence ID" value="GAB36348.1"/>
    <property type="molecule type" value="Genomic_DNA"/>
</dbReference>
<evidence type="ECO:0000259" key="2">
    <source>
        <dbReference type="Pfam" id="PF14896"/>
    </source>
</evidence>
<feature type="non-terminal residue" evidence="3">
    <location>
        <position position="1"/>
    </location>
</feature>
<dbReference type="RefSeq" id="WP_007240530.1">
    <property type="nucleotide sequence ID" value="NZ_BAFB01000211.1"/>
</dbReference>
<dbReference type="AlphaFoldDB" id="H5TS90"/>
<feature type="compositionally biased region" description="Low complexity" evidence="1">
    <location>
        <begin position="11"/>
        <end position="39"/>
    </location>
</feature>
<keyword evidence="4" id="KW-1185">Reference proteome</keyword>
<evidence type="ECO:0000256" key="1">
    <source>
        <dbReference type="SAM" id="MobiDB-lite"/>
    </source>
</evidence>
<accession>H5TS90</accession>
<gene>
    <name evidence="3" type="ORF">GOOTI_211_00010</name>
</gene>
<name>H5TS90_GORO1</name>
<evidence type="ECO:0000313" key="4">
    <source>
        <dbReference type="Proteomes" id="UP000005038"/>
    </source>
</evidence>
<dbReference type="GO" id="GO:0016740">
    <property type="term" value="F:transferase activity"/>
    <property type="evidence" value="ECO:0007669"/>
    <property type="project" value="UniProtKB-KW"/>
</dbReference>